<name>U6LXP4_9EIME</name>
<dbReference type="AlphaFoldDB" id="U6LXP4"/>
<organism evidence="1 2">
    <name type="scientific">Eimeria brunetti</name>
    <dbReference type="NCBI Taxonomy" id="51314"/>
    <lineage>
        <taxon>Eukaryota</taxon>
        <taxon>Sar</taxon>
        <taxon>Alveolata</taxon>
        <taxon>Apicomplexa</taxon>
        <taxon>Conoidasida</taxon>
        <taxon>Coccidia</taxon>
        <taxon>Eucoccidiorida</taxon>
        <taxon>Eimeriorina</taxon>
        <taxon>Eimeriidae</taxon>
        <taxon>Eimeria</taxon>
    </lineage>
</organism>
<accession>U6LXP4</accession>
<gene>
    <name evidence="1" type="ORF">EBH_0069270</name>
</gene>
<dbReference type="VEuPathDB" id="ToxoDB:EBH_0069270"/>
<reference evidence="1" key="2">
    <citation type="submission" date="2013-10" db="EMBL/GenBank/DDBJ databases">
        <authorList>
            <person name="Aslett M."/>
        </authorList>
    </citation>
    <scope>NUCLEOTIDE SEQUENCE [LARGE SCALE GENOMIC DNA]</scope>
    <source>
        <strain evidence="1">Houghton</strain>
    </source>
</reference>
<protein>
    <submittedName>
        <fullName evidence="1">Uncharacterized protein</fullName>
    </submittedName>
</protein>
<dbReference type="Proteomes" id="UP000030750">
    <property type="component" value="Unassembled WGS sequence"/>
</dbReference>
<proteinExistence type="predicted"/>
<evidence type="ECO:0000313" key="2">
    <source>
        <dbReference type="Proteomes" id="UP000030750"/>
    </source>
</evidence>
<reference evidence="1" key="1">
    <citation type="submission" date="2013-10" db="EMBL/GenBank/DDBJ databases">
        <title>Genomic analysis of the causative agents of coccidiosis in chickens.</title>
        <authorList>
            <person name="Reid A.J."/>
            <person name="Blake D."/>
            <person name="Billington K."/>
            <person name="Browne H."/>
            <person name="Dunn M."/>
            <person name="Hung S."/>
            <person name="Kawahara F."/>
            <person name="Miranda-Saavedra D."/>
            <person name="Mourier T."/>
            <person name="Nagra H."/>
            <person name="Otto T.D."/>
            <person name="Rawlings N."/>
            <person name="Sanchez A."/>
            <person name="Sanders M."/>
            <person name="Subramaniam C."/>
            <person name="Tay Y."/>
            <person name="Dear P."/>
            <person name="Doerig C."/>
            <person name="Gruber A."/>
            <person name="Parkinson J."/>
            <person name="Shirley M."/>
            <person name="Wan K.L."/>
            <person name="Berriman M."/>
            <person name="Tomley F."/>
            <person name="Pain A."/>
        </authorList>
    </citation>
    <scope>NUCLEOTIDE SEQUENCE [LARGE SCALE GENOMIC DNA]</scope>
    <source>
        <strain evidence="1">Houghton</strain>
    </source>
</reference>
<keyword evidence="2" id="KW-1185">Reference proteome</keyword>
<evidence type="ECO:0000313" key="1">
    <source>
        <dbReference type="EMBL" id="CDJ54018.1"/>
    </source>
</evidence>
<sequence>MENRAVRFGCVAFLVHTRNTRSAKRRITPPSRQYGSAVVTIPELDLSVEVKGQPYGTSRNVHIALAYDY</sequence>
<dbReference type="EMBL" id="HG713505">
    <property type="protein sequence ID" value="CDJ54018.1"/>
    <property type="molecule type" value="Genomic_DNA"/>
</dbReference>